<comment type="subcellular location">
    <subcellularLocation>
        <location evidence="1">Cytoplasm</location>
    </subcellularLocation>
</comment>
<keyword evidence="9" id="KW-1185">Reference proteome</keyword>
<organism evidence="8 9">
    <name type="scientific">Pseudomonas jilinensis</name>
    <dbReference type="NCBI Taxonomy" id="2078689"/>
    <lineage>
        <taxon>Bacteria</taxon>
        <taxon>Pseudomonadati</taxon>
        <taxon>Pseudomonadota</taxon>
        <taxon>Gammaproteobacteria</taxon>
        <taxon>Pseudomonadales</taxon>
        <taxon>Pseudomonadaceae</taxon>
        <taxon>Pseudomonas</taxon>
    </lineage>
</organism>
<comment type="caution">
    <text evidence="8">The sequence shown here is derived from an EMBL/GenBank/DDBJ whole genome shotgun (WGS) entry which is preliminary data.</text>
</comment>
<dbReference type="PANTHER" id="PTHR46796:SF6">
    <property type="entry name" value="ARAC SUBFAMILY"/>
    <property type="match status" value="1"/>
</dbReference>
<dbReference type="PANTHER" id="PTHR46796">
    <property type="entry name" value="HTH-TYPE TRANSCRIPTIONAL ACTIVATOR RHAS-RELATED"/>
    <property type="match status" value="1"/>
</dbReference>
<sequence>MATHPLPQLPFASRSILASTDYAEAEALINSNLNEQRSVLPSRARAQADIQITLQALSEIKLFGAHWGDAVTVRSSPLACWPGILPLTGGVSCRQGGQSAGAGELLLFAPEHEIDITWHDDTRAVVMALNTGLLREHLASQYQLELPQVRQRVLSIGREHPALASLGHLLQLTDAELRQGGGLLNSALAQRQFQSLFCETLLQLVPELQALPERQVLPGLVKRAVDFIHAHLDQPLGIDDLVRISGASRRSLEQAFRFSLQTSPMRYVLHCRLQAAHQCLRQAHPGELQLADVAFRFGFSQPSHFTTAYKQAFGELPSQTLAR</sequence>
<dbReference type="InterPro" id="IPR009057">
    <property type="entry name" value="Homeodomain-like_sf"/>
</dbReference>
<evidence type="ECO:0000313" key="8">
    <source>
        <dbReference type="EMBL" id="RHW21320.1"/>
    </source>
</evidence>
<dbReference type="SUPFAM" id="SSF46689">
    <property type="entry name" value="Homeodomain-like"/>
    <property type="match status" value="2"/>
</dbReference>
<dbReference type="OrthoDB" id="9023142at2"/>
<feature type="domain" description="HTH araC/xylS-type" evidence="7">
    <location>
        <begin position="222"/>
        <end position="323"/>
    </location>
</feature>
<name>A0A396RXF7_9PSED</name>
<dbReference type="GO" id="GO:0043565">
    <property type="term" value="F:sequence-specific DNA binding"/>
    <property type="evidence" value="ECO:0007669"/>
    <property type="project" value="InterPro"/>
</dbReference>
<protein>
    <submittedName>
        <fullName evidence="8">AraC family transcriptional regulator</fullName>
    </submittedName>
</protein>
<reference evidence="8 9" key="1">
    <citation type="submission" date="2018-06" db="EMBL/GenBank/DDBJ databases">
        <title>Pseudomonas jilinensis sp. nov., isolated from the production water of Jilin Oilfield in China.</title>
        <authorList>
            <person name="Wang J."/>
        </authorList>
    </citation>
    <scope>NUCLEOTIDE SEQUENCE [LARGE SCALE GENOMIC DNA]</scope>
    <source>
        <strain evidence="8 9">JS15-10A1</strain>
    </source>
</reference>
<dbReference type="InterPro" id="IPR018060">
    <property type="entry name" value="HTH_AraC"/>
</dbReference>
<dbReference type="GO" id="GO:0003700">
    <property type="term" value="F:DNA-binding transcription factor activity"/>
    <property type="evidence" value="ECO:0007669"/>
    <property type="project" value="InterPro"/>
</dbReference>
<evidence type="ECO:0000256" key="6">
    <source>
        <dbReference type="ARBA" id="ARBA00037345"/>
    </source>
</evidence>
<evidence type="ECO:0000259" key="7">
    <source>
        <dbReference type="PROSITE" id="PS01124"/>
    </source>
</evidence>
<comment type="function">
    <text evidence="6">Regulatory protein of the TOL plasmid xyl operons. XylS activates the xylXYZLTEGFJQKIH operon required for the degradation of toluene, m-xylene and p-xylene.</text>
</comment>
<dbReference type="EMBL" id="QJSA01000007">
    <property type="protein sequence ID" value="RHW21320.1"/>
    <property type="molecule type" value="Genomic_DNA"/>
</dbReference>
<evidence type="ECO:0000256" key="5">
    <source>
        <dbReference type="ARBA" id="ARBA00023163"/>
    </source>
</evidence>
<dbReference type="PROSITE" id="PS01124">
    <property type="entry name" value="HTH_ARAC_FAMILY_2"/>
    <property type="match status" value="1"/>
</dbReference>
<dbReference type="Gene3D" id="1.10.10.60">
    <property type="entry name" value="Homeodomain-like"/>
    <property type="match status" value="1"/>
</dbReference>
<accession>A0A396RXF7</accession>
<dbReference type="GO" id="GO:0009893">
    <property type="term" value="P:positive regulation of metabolic process"/>
    <property type="evidence" value="ECO:0007669"/>
    <property type="project" value="UniProtKB-ARBA"/>
</dbReference>
<dbReference type="AlphaFoldDB" id="A0A396RXF7"/>
<gene>
    <name evidence="8" type="ORF">C2846_09375</name>
</gene>
<dbReference type="GO" id="GO:0005737">
    <property type="term" value="C:cytoplasm"/>
    <property type="evidence" value="ECO:0007669"/>
    <property type="project" value="UniProtKB-SubCell"/>
</dbReference>
<evidence type="ECO:0000256" key="2">
    <source>
        <dbReference type="ARBA" id="ARBA00023015"/>
    </source>
</evidence>
<evidence type="ECO:0000256" key="3">
    <source>
        <dbReference type="ARBA" id="ARBA00023125"/>
    </source>
</evidence>
<dbReference type="Pfam" id="PF12833">
    <property type="entry name" value="HTH_18"/>
    <property type="match status" value="1"/>
</dbReference>
<dbReference type="RefSeq" id="WP_119701322.1">
    <property type="nucleotide sequence ID" value="NZ_QJSA01000007.1"/>
</dbReference>
<keyword evidence="2" id="KW-0805">Transcription regulation</keyword>
<dbReference type="SMART" id="SM00342">
    <property type="entry name" value="HTH_ARAC"/>
    <property type="match status" value="1"/>
</dbReference>
<dbReference type="PROSITE" id="PS00041">
    <property type="entry name" value="HTH_ARAC_FAMILY_1"/>
    <property type="match status" value="1"/>
</dbReference>
<dbReference type="Pfam" id="PF14525">
    <property type="entry name" value="AraC_binding_2"/>
    <property type="match status" value="1"/>
</dbReference>
<dbReference type="InterPro" id="IPR050204">
    <property type="entry name" value="AraC_XylS_family_regulators"/>
</dbReference>
<dbReference type="Proteomes" id="UP000265745">
    <property type="component" value="Unassembled WGS sequence"/>
</dbReference>
<keyword evidence="4" id="KW-0010">Activator</keyword>
<evidence type="ECO:0000313" key="9">
    <source>
        <dbReference type="Proteomes" id="UP000265745"/>
    </source>
</evidence>
<dbReference type="InterPro" id="IPR018062">
    <property type="entry name" value="HTH_AraC-typ_CS"/>
</dbReference>
<dbReference type="InterPro" id="IPR035418">
    <property type="entry name" value="AraC-bd_2"/>
</dbReference>
<keyword evidence="3" id="KW-0238">DNA-binding</keyword>
<keyword evidence="5" id="KW-0804">Transcription</keyword>
<evidence type="ECO:0000256" key="1">
    <source>
        <dbReference type="ARBA" id="ARBA00004496"/>
    </source>
</evidence>
<proteinExistence type="predicted"/>
<evidence type="ECO:0000256" key="4">
    <source>
        <dbReference type="ARBA" id="ARBA00023159"/>
    </source>
</evidence>